<dbReference type="Pfam" id="PF07302">
    <property type="entry name" value="AroM"/>
    <property type="match status" value="1"/>
</dbReference>
<protein>
    <submittedName>
        <fullName evidence="1">AroM protein</fullName>
    </submittedName>
</protein>
<reference evidence="1 2" key="1">
    <citation type="submission" date="2015-08" db="EMBL/GenBank/DDBJ databases">
        <title>Draft genome sequence of cellulolytic and xylanolytic Paenibacillus sp. A59, isolated from a decaying forest soil from Patagonia, Argentina.</title>
        <authorList>
            <person name="Ghio S."/>
            <person name="Caceres A.M."/>
            <person name="Talia P."/>
            <person name="Grasso D."/>
            <person name="Campos E."/>
        </authorList>
    </citation>
    <scope>NUCLEOTIDE SEQUENCE [LARGE SCALE GENOMIC DNA]</scope>
    <source>
        <strain evidence="1 2">A59</strain>
    </source>
</reference>
<keyword evidence="2" id="KW-1185">Reference proteome</keyword>
<organism evidence="1 2">
    <name type="scientific">Paenibacillus xylanivorans</name>
    <dbReference type="NCBI Taxonomy" id="1705561"/>
    <lineage>
        <taxon>Bacteria</taxon>
        <taxon>Bacillati</taxon>
        <taxon>Bacillota</taxon>
        <taxon>Bacilli</taxon>
        <taxon>Bacillales</taxon>
        <taxon>Paenibacillaceae</taxon>
        <taxon>Paenibacillus</taxon>
    </lineage>
</organism>
<dbReference type="AlphaFoldDB" id="A0A0M9BT40"/>
<proteinExistence type="predicted"/>
<evidence type="ECO:0000313" key="1">
    <source>
        <dbReference type="EMBL" id="KOY17612.1"/>
    </source>
</evidence>
<dbReference type="EMBL" id="LITU01000036">
    <property type="protein sequence ID" value="KOY17612.1"/>
    <property type="molecule type" value="Genomic_DNA"/>
</dbReference>
<accession>A0A0M9BT40</accession>
<evidence type="ECO:0000313" key="2">
    <source>
        <dbReference type="Proteomes" id="UP000037688"/>
    </source>
</evidence>
<dbReference type="InterPro" id="IPR010843">
    <property type="entry name" value="Uncharacterised_AroM"/>
</dbReference>
<sequence length="228" mass="24392">MGGNRMKKLLGMITIGQAPRTDVAPVIEKHLEGRAELVQVGLLDGLSAAQIAALALEPGDYVLTSRLLDGSAAIVSREKIRPILDRKIREIEALGVSNILLLCTGSFPGLRSAKVHLIEPDRIIPPAVQAMADGRRLGLIGPLPEQGGQLDLKFSSLVQPAFAAASPYTSGEAEFRQATESLKGRVELILLDCMGYDERHRQWVANASAGIPVILSNALMGKLVAEMV</sequence>
<gene>
    <name evidence="1" type="ORF">AMS66_04995</name>
</gene>
<dbReference type="PATRIC" id="fig|1705561.3.peg.689"/>
<dbReference type="OrthoDB" id="9798683at2"/>
<name>A0A0M9BT40_9BACL</name>
<comment type="caution">
    <text evidence="1">The sequence shown here is derived from an EMBL/GenBank/DDBJ whole genome shotgun (WGS) entry which is preliminary data.</text>
</comment>
<dbReference type="NCBIfam" id="NF007788">
    <property type="entry name" value="PRK10481.1"/>
    <property type="match status" value="1"/>
</dbReference>
<dbReference type="Proteomes" id="UP000037688">
    <property type="component" value="Unassembled WGS sequence"/>
</dbReference>